<feature type="compositionally biased region" description="Polar residues" evidence="1">
    <location>
        <begin position="493"/>
        <end position="503"/>
    </location>
</feature>
<reference evidence="3 4" key="1">
    <citation type="journal article" date="2018" name="PLoS Pathog.">
        <title>Evolution of structural diversity of trichothecenes, a family of toxins produced by plant pathogenic and entomopathogenic fungi.</title>
        <authorList>
            <person name="Proctor R.H."/>
            <person name="McCormick S.P."/>
            <person name="Kim H.S."/>
            <person name="Cardoza R.E."/>
            <person name="Stanley A.M."/>
            <person name="Lindo L."/>
            <person name="Kelly A."/>
            <person name="Brown D.W."/>
            <person name="Lee T."/>
            <person name="Vaughan M.M."/>
            <person name="Alexander N.J."/>
            <person name="Busman M."/>
            <person name="Gutierrez S."/>
        </authorList>
    </citation>
    <scope>NUCLEOTIDE SEQUENCE [LARGE SCALE GENOMIC DNA]</scope>
    <source>
        <strain evidence="3 4">NRRL 3299</strain>
    </source>
</reference>
<dbReference type="EMBL" id="PXOF01000138">
    <property type="protein sequence ID" value="RGP62995.1"/>
    <property type="molecule type" value="Genomic_DNA"/>
</dbReference>
<keyword evidence="2" id="KW-0472">Membrane</keyword>
<comment type="caution">
    <text evidence="3">The sequence shown here is derived from an EMBL/GenBank/DDBJ whole genome shotgun (WGS) entry which is preliminary data.</text>
</comment>
<accession>A0A395RS92</accession>
<dbReference type="Proteomes" id="UP000266152">
    <property type="component" value="Unassembled WGS sequence"/>
</dbReference>
<keyword evidence="2" id="KW-1133">Transmembrane helix</keyword>
<keyword evidence="2" id="KW-0812">Transmembrane</keyword>
<name>A0A395RS92_FUSSP</name>
<organism evidence="3 4">
    <name type="scientific">Fusarium sporotrichioides</name>
    <dbReference type="NCBI Taxonomy" id="5514"/>
    <lineage>
        <taxon>Eukaryota</taxon>
        <taxon>Fungi</taxon>
        <taxon>Dikarya</taxon>
        <taxon>Ascomycota</taxon>
        <taxon>Pezizomycotina</taxon>
        <taxon>Sordariomycetes</taxon>
        <taxon>Hypocreomycetidae</taxon>
        <taxon>Hypocreales</taxon>
        <taxon>Nectriaceae</taxon>
        <taxon>Fusarium</taxon>
    </lineage>
</organism>
<keyword evidence="4" id="KW-1185">Reference proteome</keyword>
<evidence type="ECO:0000256" key="2">
    <source>
        <dbReference type="SAM" id="Phobius"/>
    </source>
</evidence>
<evidence type="ECO:0000313" key="3">
    <source>
        <dbReference type="EMBL" id="RGP62995.1"/>
    </source>
</evidence>
<sequence length="503" mass="57153">MSDAAKPMLVPHSYIELDTEYQSHGSEISQSIEETSHAHSKPRKSYRNSFNDAWQDLSTTPQRVKQWQRVTSHTRSAALKDAWHDLRVALHRFRIWLRVTSHTRSTALKPFKNSVTEAWHDLLGAPHGLKMVQWRRLGLRCIIIVWTLSLLALTICLALLLPMRLDEYSPCPSNGDFQFTLSDTIYPEGTFNYWAPSGFFDITLAWGRFDFSIVKLIDVAWDLVVGRGGQAIMALVSWRVFAEYLQVSIATTPATYTTVWLLRFQQSSSAFSTWQLASAFLRRGLASKTAMVFTIQAAIFTMAFPTLIASMTGYTPKNEPFVVADNGRLNPLNDLIPAAYVIYDGDRVKGLTKEYGIPWRSGRILILLHDFKSYVKDDCELQLNASEYIQKYGFKIAGSEVSGERTSSEIRNTTDFGGQEIDWPPLSISVFYLPNARFYWNTSAADELYDRSGEYEKTFGDVSNAMYLMDDRLYSPTELNRKGTCQPMKEDVGQQSSDDSPFP</sequence>
<proteinExistence type="predicted"/>
<feature type="transmembrane region" description="Helical" evidence="2">
    <location>
        <begin position="137"/>
        <end position="161"/>
    </location>
</feature>
<gene>
    <name evidence="3" type="ORF">FSPOR_8979</name>
</gene>
<feature type="region of interest" description="Disordered" evidence="1">
    <location>
        <begin position="479"/>
        <end position="503"/>
    </location>
</feature>
<evidence type="ECO:0000313" key="4">
    <source>
        <dbReference type="Proteomes" id="UP000266152"/>
    </source>
</evidence>
<feature type="region of interest" description="Disordered" evidence="1">
    <location>
        <begin position="26"/>
        <end position="46"/>
    </location>
</feature>
<evidence type="ECO:0000256" key="1">
    <source>
        <dbReference type="SAM" id="MobiDB-lite"/>
    </source>
</evidence>
<dbReference type="AlphaFoldDB" id="A0A395RS92"/>
<protein>
    <submittedName>
        <fullName evidence="3">Uncharacterized protein</fullName>
    </submittedName>
</protein>
<dbReference type="STRING" id="5514.A0A395RS92"/>